<evidence type="ECO:0000313" key="2">
    <source>
        <dbReference type="Proteomes" id="UP000241912"/>
    </source>
</evidence>
<keyword evidence="2" id="KW-1185">Reference proteome</keyword>
<comment type="caution">
    <text evidence="1">The sequence shown here is derived from an EMBL/GenBank/DDBJ whole genome shotgun (WGS) entry which is preliminary data.</text>
</comment>
<dbReference type="OrthoDB" id="9816036at2"/>
<gene>
    <name evidence="1" type="ORF">C7H79_02495</name>
</gene>
<evidence type="ECO:0000313" key="1">
    <source>
        <dbReference type="EMBL" id="PSJ18541.1"/>
    </source>
</evidence>
<proteinExistence type="predicted"/>
<protein>
    <recommendedName>
        <fullName evidence="3">CD-NTase-associated protein 12/Pycsar effector protein TIR domain-containing protein</fullName>
    </recommendedName>
</protein>
<dbReference type="Proteomes" id="UP000241912">
    <property type="component" value="Unassembled WGS sequence"/>
</dbReference>
<dbReference type="AlphaFoldDB" id="A0A2P7NYI9"/>
<accession>A0A2P7NYI9</accession>
<name>A0A2P7NYI9_9PROT</name>
<sequence>MKIFYSWQSDIDSKYNRNFQIDCIKAAIKKLNRELELREPIRSDHDTKDVPGSPDITSTILQKIESSDVFLGDITFITFSEKRFISNPNVLIELGYALHCLGDVRVINIMNTAFGEPDGNIPFDLAHKRWPITYLLNEDNYSDKAIVKKELTSKISAALSPYINKPKISGPKFDNNGEKIRHQEKIRSEIGSYIQRINAGKLRRKVIIRDIDRAHSYPEIIDGDGISPWFKVELAQTYHRGVQVFLQAGTLVTRDGGNLRFRNLKAVEKGDLQVFLVGEIPFSNIEVINWEGDEYDYFPHFYCHFFGKSNEPYERIIFCTEVDMGNGHKYYSEVDTFENVQKNSGDVQQFA</sequence>
<evidence type="ECO:0008006" key="3">
    <source>
        <dbReference type="Google" id="ProtNLM"/>
    </source>
</evidence>
<organism evidence="1 2">
    <name type="scientific">Nitrosomonas supralitoralis</name>
    <dbReference type="NCBI Taxonomy" id="2116706"/>
    <lineage>
        <taxon>Bacteria</taxon>
        <taxon>Pseudomonadati</taxon>
        <taxon>Pseudomonadota</taxon>
        <taxon>Betaproteobacteria</taxon>
        <taxon>Nitrosomonadales</taxon>
        <taxon>Nitrosomonadaceae</taxon>
        <taxon>Nitrosomonas</taxon>
    </lineage>
</organism>
<dbReference type="EMBL" id="PXXU01000005">
    <property type="protein sequence ID" value="PSJ18541.1"/>
    <property type="molecule type" value="Genomic_DNA"/>
</dbReference>
<reference evidence="1 2" key="1">
    <citation type="submission" date="2018-03" db="EMBL/GenBank/DDBJ databases">
        <title>Draft genome of Nitrosomonas supralitoralis APG5.</title>
        <authorList>
            <person name="Urakawa H."/>
            <person name="Lopez J.V."/>
        </authorList>
    </citation>
    <scope>NUCLEOTIDE SEQUENCE [LARGE SCALE GENOMIC DNA]</scope>
    <source>
        <strain evidence="1 2">APG5</strain>
    </source>
</reference>